<dbReference type="CDD" id="cd06464">
    <property type="entry name" value="ACD_sHsps-like"/>
    <property type="match status" value="1"/>
</dbReference>
<organism evidence="5 6">
    <name type="scientific">Hartmannibacter diazotrophicus</name>
    <dbReference type="NCBI Taxonomy" id="1482074"/>
    <lineage>
        <taxon>Bacteria</taxon>
        <taxon>Pseudomonadati</taxon>
        <taxon>Pseudomonadota</taxon>
        <taxon>Alphaproteobacteria</taxon>
        <taxon>Hyphomicrobiales</taxon>
        <taxon>Pleomorphomonadaceae</taxon>
        <taxon>Hartmannibacter</taxon>
    </lineage>
</organism>
<name>A0A2C9D9C9_9HYPH</name>
<dbReference type="Proteomes" id="UP000223606">
    <property type="component" value="Chromosome 1"/>
</dbReference>
<proteinExistence type="inferred from homology"/>
<evidence type="ECO:0000313" key="6">
    <source>
        <dbReference type="Proteomes" id="UP000223606"/>
    </source>
</evidence>
<dbReference type="PROSITE" id="PS01031">
    <property type="entry name" value="SHSP"/>
    <property type="match status" value="1"/>
</dbReference>
<evidence type="ECO:0000256" key="3">
    <source>
        <dbReference type="SAM" id="MobiDB-lite"/>
    </source>
</evidence>
<dbReference type="RefSeq" id="WP_099556729.1">
    <property type="nucleotide sequence ID" value="NZ_LT960614.1"/>
</dbReference>
<comment type="similarity">
    <text evidence="1 2">Belongs to the small heat shock protein (HSP20) family.</text>
</comment>
<dbReference type="KEGG" id="hdi:HDIA_2800"/>
<feature type="compositionally biased region" description="Low complexity" evidence="3">
    <location>
        <begin position="13"/>
        <end position="22"/>
    </location>
</feature>
<evidence type="ECO:0000256" key="1">
    <source>
        <dbReference type="PROSITE-ProRule" id="PRU00285"/>
    </source>
</evidence>
<evidence type="ECO:0000256" key="2">
    <source>
        <dbReference type="RuleBase" id="RU003616"/>
    </source>
</evidence>
<dbReference type="InterPro" id="IPR031107">
    <property type="entry name" value="Small_HSP"/>
</dbReference>
<dbReference type="InterPro" id="IPR008978">
    <property type="entry name" value="HSP20-like_chaperone"/>
</dbReference>
<dbReference type="SUPFAM" id="SSF49764">
    <property type="entry name" value="HSP20-like chaperones"/>
    <property type="match status" value="1"/>
</dbReference>
<dbReference type="PANTHER" id="PTHR11527">
    <property type="entry name" value="HEAT-SHOCK PROTEIN 20 FAMILY MEMBER"/>
    <property type="match status" value="1"/>
</dbReference>
<dbReference type="InterPro" id="IPR002068">
    <property type="entry name" value="A-crystallin/Hsp20_dom"/>
</dbReference>
<sequence length="181" mass="20243">MVDTVAKVPVQKEAAANTPPATTEEHTWPFQSLRREIDRLFDDFMPTSRMLPLSRPGFGFEVMWPRSQDFLVAPAMDLVEKDGGYEISAELPGIDEKNIEVKIAGGLLTIKGEKTEEKEKKDKEYHMSERRYGSFQRSFKLPEGVDADAIKADISKGVLTVKMPKSAEAKKSEKTIPVKAA</sequence>
<gene>
    <name evidence="5" type="primary">hspA</name>
    <name evidence="5" type="ORF">HDIA_2800</name>
</gene>
<dbReference type="EMBL" id="LT960614">
    <property type="protein sequence ID" value="SON56341.1"/>
    <property type="molecule type" value="Genomic_DNA"/>
</dbReference>
<reference evidence="6" key="1">
    <citation type="submission" date="2017-09" db="EMBL/GenBank/DDBJ databases">
        <title>Genome sequence of Nannocystis excedens DSM 71.</title>
        <authorList>
            <person name="Blom J."/>
        </authorList>
    </citation>
    <scope>NUCLEOTIDE SEQUENCE [LARGE SCALE GENOMIC DNA]</scope>
    <source>
        <strain evidence="6">type strain: E19</strain>
    </source>
</reference>
<accession>A0A2C9D9C9</accession>
<dbReference type="OrthoDB" id="9808910at2"/>
<feature type="domain" description="SHSP" evidence="4">
    <location>
        <begin position="66"/>
        <end position="181"/>
    </location>
</feature>
<evidence type="ECO:0000259" key="4">
    <source>
        <dbReference type="PROSITE" id="PS01031"/>
    </source>
</evidence>
<feature type="region of interest" description="Disordered" evidence="3">
    <location>
        <begin position="1"/>
        <end position="27"/>
    </location>
</feature>
<protein>
    <submittedName>
        <fullName evidence="5">Spore protein SP21</fullName>
    </submittedName>
</protein>
<dbReference type="Pfam" id="PF00011">
    <property type="entry name" value="HSP20"/>
    <property type="match status" value="1"/>
</dbReference>
<dbReference type="AlphaFoldDB" id="A0A2C9D9C9"/>
<dbReference type="Gene3D" id="2.60.40.790">
    <property type="match status" value="1"/>
</dbReference>
<keyword evidence="6" id="KW-1185">Reference proteome</keyword>
<evidence type="ECO:0000313" key="5">
    <source>
        <dbReference type="EMBL" id="SON56341.1"/>
    </source>
</evidence>